<sequence>MNVPCMAAVTALALASGTLALGGGEAAPYRAEVRPGEVRLLRGGQVVRSYPVPQGQQAYALVADGRLAVTTEPEQRWDEFQLRVYDVATGRLFAGHTQVGRVSRLYSKGNALFVAYSSAVAQIATRTLVQNLRPTQDRTEIDGWRVAENTRSLLFNSPNGAYSPYEPVRLNYFRYDVATRKTYALNFAVPTRPGCGPVEKDGTRDEQDIFTSREVVATRHDECGVFQARFDWTRASSAQPVVTPRH</sequence>
<name>A0A7W8LPK4_9DEIO</name>
<organism evidence="2 3">
    <name type="scientific">Deinococcus budaensis</name>
    <dbReference type="NCBI Taxonomy" id="1665626"/>
    <lineage>
        <taxon>Bacteria</taxon>
        <taxon>Thermotogati</taxon>
        <taxon>Deinococcota</taxon>
        <taxon>Deinococci</taxon>
        <taxon>Deinococcales</taxon>
        <taxon>Deinococcaceae</taxon>
        <taxon>Deinococcus</taxon>
    </lineage>
</organism>
<comment type="caution">
    <text evidence="2">The sequence shown here is derived from an EMBL/GenBank/DDBJ whole genome shotgun (WGS) entry which is preliminary data.</text>
</comment>
<evidence type="ECO:0000313" key="2">
    <source>
        <dbReference type="EMBL" id="MBB5233856.1"/>
    </source>
</evidence>
<dbReference type="InterPro" id="IPR011044">
    <property type="entry name" value="Quino_amine_DH_bsu"/>
</dbReference>
<dbReference type="RefSeq" id="WP_184026891.1">
    <property type="nucleotide sequence ID" value="NZ_JACHFN010000003.1"/>
</dbReference>
<feature type="chain" id="PRO_5031381799" evidence="1">
    <location>
        <begin position="21"/>
        <end position="246"/>
    </location>
</feature>
<evidence type="ECO:0000313" key="3">
    <source>
        <dbReference type="Proteomes" id="UP000525389"/>
    </source>
</evidence>
<dbReference type="EMBL" id="JACHFN010000003">
    <property type="protein sequence ID" value="MBB5233856.1"/>
    <property type="molecule type" value="Genomic_DNA"/>
</dbReference>
<reference evidence="2 3" key="1">
    <citation type="submission" date="2020-08" db="EMBL/GenBank/DDBJ databases">
        <title>Genomic Encyclopedia of Type Strains, Phase IV (KMG-IV): sequencing the most valuable type-strain genomes for metagenomic binning, comparative biology and taxonomic classification.</title>
        <authorList>
            <person name="Goeker M."/>
        </authorList>
    </citation>
    <scope>NUCLEOTIDE SEQUENCE [LARGE SCALE GENOMIC DNA]</scope>
    <source>
        <strain evidence="2 3">DSM 101791</strain>
    </source>
</reference>
<accession>A0A7W8LPK4</accession>
<feature type="signal peptide" evidence="1">
    <location>
        <begin position="1"/>
        <end position="20"/>
    </location>
</feature>
<evidence type="ECO:0000256" key="1">
    <source>
        <dbReference type="SAM" id="SignalP"/>
    </source>
</evidence>
<dbReference type="SUPFAM" id="SSF50969">
    <property type="entry name" value="YVTN repeat-like/Quinoprotein amine dehydrogenase"/>
    <property type="match status" value="1"/>
</dbReference>
<keyword evidence="3" id="KW-1185">Reference proteome</keyword>
<dbReference type="Proteomes" id="UP000525389">
    <property type="component" value="Unassembled WGS sequence"/>
</dbReference>
<dbReference type="AlphaFoldDB" id="A0A7W8LPK4"/>
<protein>
    <submittedName>
        <fullName evidence="2">Uncharacterized protein</fullName>
    </submittedName>
</protein>
<gene>
    <name evidence="2" type="ORF">HNQ09_001286</name>
</gene>
<keyword evidence="1" id="KW-0732">Signal</keyword>
<proteinExistence type="predicted"/>